<evidence type="ECO:0000313" key="1">
    <source>
        <dbReference type="EMBL" id="MEX6504208.1"/>
    </source>
</evidence>
<dbReference type="Gene3D" id="1.20.120.330">
    <property type="entry name" value="Nucleotidyltransferases domain 2"/>
    <property type="match status" value="1"/>
</dbReference>
<proteinExistence type="predicted"/>
<keyword evidence="2" id="KW-1185">Reference proteome</keyword>
<protein>
    <recommendedName>
        <fullName evidence="3">HEPN domain-containing protein</fullName>
    </recommendedName>
</protein>
<dbReference type="EMBL" id="JBFTEG010000021">
    <property type="protein sequence ID" value="MEX6504208.1"/>
    <property type="molecule type" value="Genomic_DNA"/>
</dbReference>
<dbReference type="Proteomes" id="UP001560296">
    <property type="component" value="Unassembled WGS sequence"/>
</dbReference>
<comment type="caution">
    <text evidence="1">The sequence shown here is derived from an EMBL/GenBank/DDBJ whole genome shotgun (WGS) entry which is preliminary data.</text>
</comment>
<organism evidence="1 2">
    <name type="scientific">Pseudomonas zhanjiangensis</name>
    <dbReference type="NCBI Taxonomy" id="3239015"/>
    <lineage>
        <taxon>Bacteria</taxon>
        <taxon>Pseudomonadati</taxon>
        <taxon>Pseudomonadota</taxon>
        <taxon>Gammaproteobacteria</taxon>
        <taxon>Pseudomonadales</taxon>
        <taxon>Pseudomonadaceae</taxon>
        <taxon>Pseudomonas</taxon>
    </lineage>
</organism>
<accession>A0ABV3YXY6</accession>
<dbReference type="RefSeq" id="WP_369289148.1">
    <property type="nucleotide sequence ID" value="NZ_JBFTEG010000021.1"/>
</dbReference>
<reference evidence="1 2" key="1">
    <citation type="submission" date="2024-07" db="EMBL/GenBank/DDBJ databases">
        <authorList>
            <person name="Li M."/>
        </authorList>
    </citation>
    <scope>NUCLEOTIDE SEQUENCE [LARGE SCALE GENOMIC DNA]</scope>
    <source>
        <strain evidence="1 2">25A3E</strain>
    </source>
</reference>
<name>A0ABV3YXY6_9PSED</name>
<sequence length="177" mass="19677">MGTIFLPDNRVVREARIYRTAALLLEKQSLDGNSDLFWPAAMNAALAIEIYLKAFLVEEDTPSIKLNAAGRKAKHDLAKLFRALPENVRTVIDEVNAEIAPTLSLEQTLGAYSDYFTNVRYGYEQDARKVIRGELFTLMDRMEQICVALAPVIVPAKSLLRKGSTEDRVSSGVSQAD</sequence>
<evidence type="ECO:0000313" key="2">
    <source>
        <dbReference type="Proteomes" id="UP001560296"/>
    </source>
</evidence>
<evidence type="ECO:0008006" key="3">
    <source>
        <dbReference type="Google" id="ProtNLM"/>
    </source>
</evidence>
<gene>
    <name evidence="1" type="ORF">AB5S05_19270</name>
</gene>